<keyword evidence="2" id="KW-1185">Reference proteome</keyword>
<dbReference type="Proteomes" id="UP000314294">
    <property type="component" value="Unassembled WGS sequence"/>
</dbReference>
<proteinExistence type="predicted"/>
<evidence type="ECO:0000313" key="1">
    <source>
        <dbReference type="EMBL" id="TNN38679.1"/>
    </source>
</evidence>
<reference evidence="1 2" key="1">
    <citation type="submission" date="2019-03" db="EMBL/GenBank/DDBJ databases">
        <title>First draft genome of Liparis tanakae, snailfish: a comprehensive survey of snailfish specific genes.</title>
        <authorList>
            <person name="Kim W."/>
            <person name="Song I."/>
            <person name="Jeong J.-H."/>
            <person name="Kim D."/>
            <person name="Kim S."/>
            <person name="Ryu S."/>
            <person name="Song J.Y."/>
            <person name="Lee S.K."/>
        </authorList>
    </citation>
    <scope>NUCLEOTIDE SEQUENCE [LARGE SCALE GENOMIC DNA]</scope>
    <source>
        <tissue evidence="1">Muscle</tissue>
    </source>
</reference>
<name>A0A4Z2FBW3_9TELE</name>
<gene>
    <name evidence="1" type="ORF">EYF80_051149</name>
</gene>
<dbReference type="EMBL" id="SRLO01001350">
    <property type="protein sequence ID" value="TNN38679.1"/>
    <property type="molecule type" value="Genomic_DNA"/>
</dbReference>
<evidence type="ECO:0000313" key="2">
    <source>
        <dbReference type="Proteomes" id="UP000314294"/>
    </source>
</evidence>
<sequence length="90" mass="9890">MRFAVCVAHHFILSPAHSGTRTRDNPWRLPSSAVLLRSGKSTTGFPAESRRSRGLLYAASASHPSRDSCSKWTDRSLLTSYRLKATVSGD</sequence>
<protein>
    <submittedName>
        <fullName evidence="1">Uncharacterized protein</fullName>
    </submittedName>
</protein>
<accession>A0A4Z2FBW3</accession>
<comment type="caution">
    <text evidence="1">The sequence shown here is derived from an EMBL/GenBank/DDBJ whole genome shotgun (WGS) entry which is preliminary data.</text>
</comment>
<dbReference type="AlphaFoldDB" id="A0A4Z2FBW3"/>
<organism evidence="1 2">
    <name type="scientific">Liparis tanakae</name>
    <name type="common">Tanaka's snailfish</name>
    <dbReference type="NCBI Taxonomy" id="230148"/>
    <lineage>
        <taxon>Eukaryota</taxon>
        <taxon>Metazoa</taxon>
        <taxon>Chordata</taxon>
        <taxon>Craniata</taxon>
        <taxon>Vertebrata</taxon>
        <taxon>Euteleostomi</taxon>
        <taxon>Actinopterygii</taxon>
        <taxon>Neopterygii</taxon>
        <taxon>Teleostei</taxon>
        <taxon>Neoteleostei</taxon>
        <taxon>Acanthomorphata</taxon>
        <taxon>Eupercaria</taxon>
        <taxon>Perciformes</taxon>
        <taxon>Cottioidei</taxon>
        <taxon>Cottales</taxon>
        <taxon>Liparidae</taxon>
        <taxon>Liparis</taxon>
    </lineage>
</organism>